<name>A0A1G8X1C5_9BACI</name>
<evidence type="ECO:0008006" key="4">
    <source>
        <dbReference type="Google" id="ProtNLM"/>
    </source>
</evidence>
<feature type="transmembrane region" description="Helical" evidence="1">
    <location>
        <begin position="136"/>
        <end position="155"/>
    </location>
</feature>
<dbReference type="OrthoDB" id="2884954at2"/>
<evidence type="ECO:0000256" key="1">
    <source>
        <dbReference type="SAM" id="Phobius"/>
    </source>
</evidence>
<protein>
    <recommendedName>
        <fullName evidence="4">DUF1189 domain-containing protein</fullName>
    </recommendedName>
</protein>
<dbReference type="Proteomes" id="UP000198694">
    <property type="component" value="Unassembled WGS sequence"/>
</dbReference>
<feature type="transmembrane region" description="Helical" evidence="1">
    <location>
        <begin position="70"/>
        <end position="99"/>
    </location>
</feature>
<dbReference type="Pfam" id="PF06691">
    <property type="entry name" value="DUF1189"/>
    <property type="match status" value="1"/>
</dbReference>
<reference evidence="2 3" key="1">
    <citation type="submission" date="2016-10" db="EMBL/GenBank/DDBJ databases">
        <authorList>
            <person name="de Groot N.N."/>
        </authorList>
    </citation>
    <scope>NUCLEOTIDE SEQUENCE [LARGE SCALE GENOMIC DNA]</scope>
    <source>
        <strain evidence="2 3">CGMCC 1.6502</strain>
    </source>
</reference>
<sequence>MHLIEILKHSAVLPKKQAVFWLNRVSMRDTLIYIFVLIFLLYLPEGYTLAFQDNLLLDSNLRSVFILQSITFYPMYVIFSGLVMITLLAAGALILSTFLKRKLAFQHLWKMTAYALTIPLLIHTAVKLIGWDHWSIVLLLAGGLYVILCRMITIYPKKKTREP</sequence>
<dbReference type="STRING" id="407036.SAMN05216243_1103"/>
<feature type="transmembrane region" description="Helical" evidence="1">
    <location>
        <begin position="31"/>
        <end position="50"/>
    </location>
</feature>
<keyword evidence="3" id="KW-1185">Reference proteome</keyword>
<evidence type="ECO:0000313" key="3">
    <source>
        <dbReference type="Proteomes" id="UP000198694"/>
    </source>
</evidence>
<dbReference type="RefSeq" id="WP_093211779.1">
    <property type="nucleotide sequence ID" value="NZ_FNFL01000001.1"/>
</dbReference>
<accession>A0A1G8X1C5</accession>
<evidence type="ECO:0000313" key="2">
    <source>
        <dbReference type="EMBL" id="SDJ84333.1"/>
    </source>
</evidence>
<keyword evidence="1" id="KW-1133">Transmembrane helix</keyword>
<organism evidence="2 3">
    <name type="scientific">Sediminibacillus albus</name>
    <dbReference type="NCBI Taxonomy" id="407036"/>
    <lineage>
        <taxon>Bacteria</taxon>
        <taxon>Bacillati</taxon>
        <taxon>Bacillota</taxon>
        <taxon>Bacilli</taxon>
        <taxon>Bacillales</taxon>
        <taxon>Bacillaceae</taxon>
        <taxon>Sediminibacillus</taxon>
    </lineage>
</organism>
<dbReference type="InterPro" id="IPR009574">
    <property type="entry name" value="DUF1189"/>
</dbReference>
<dbReference type="AlphaFoldDB" id="A0A1G8X1C5"/>
<dbReference type="EMBL" id="FNFL01000001">
    <property type="protein sequence ID" value="SDJ84333.1"/>
    <property type="molecule type" value="Genomic_DNA"/>
</dbReference>
<feature type="transmembrane region" description="Helical" evidence="1">
    <location>
        <begin position="111"/>
        <end position="130"/>
    </location>
</feature>
<proteinExistence type="predicted"/>
<keyword evidence="1" id="KW-0812">Transmembrane</keyword>
<keyword evidence="1" id="KW-0472">Membrane</keyword>
<gene>
    <name evidence="2" type="ORF">SAMN05216243_1103</name>
</gene>